<dbReference type="EMBL" id="QQXL01000001">
    <property type="protein sequence ID" value="RKW71309.1"/>
    <property type="molecule type" value="Genomic_DNA"/>
</dbReference>
<keyword evidence="3" id="KW-1185">Reference proteome</keyword>
<dbReference type="AlphaFoldDB" id="A0A496PLF6"/>
<evidence type="ECO:0000313" key="2">
    <source>
        <dbReference type="EMBL" id="RKW71309.1"/>
    </source>
</evidence>
<dbReference type="RefSeq" id="WP_121483573.1">
    <property type="nucleotide sequence ID" value="NZ_QQXL01000001.1"/>
</dbReference>
<dbReference type="Proteomes" id="UP000273119">
    <property type="component" value="Unassembled WGS sequence"/>
</dbReference>
<organism evidence="2 3">
    <name type="scientific">Galactobacter caseinivorans</name>
    <dbReference type="NCBI Taxonomy" id="2676123"/>
    <lineage>
        <taxon>Bacteria</taxon>
        <taxon>Bacillati</taxon>
        <taxon>Actinomycetota</taxon>
        <taxon>Actinomycetes</taxon>
        <taxon>Micrococcales</taxon>
        <taxon>Micrococcaceae</taxon>
        <taxon>Galactobacter</taxon>
    </lineage>
</organism>
<comment type="caution">
    <text evidence="2">The sequence shown here is derived from an EMBL/GenBank/DDBJ whole genome shotgun (WGS) entry which is preliminary data.</text>
</comment>
<evidence type="ECO:0000313" key="3">
    <source>
        <dbReference type="Proteomes" id="UP000273119"/>
    </source>
</evidence>
<evidence type="ECO:0008006" key="4">
    <source>
        <dbReference type="Google" id="ProtNLM"/>
    </source>
</evidence>
<accession>A0A496PLF6</accession>
<sequence length="120" mass="12609">MTSPVSGPHPETPVTRPTAVDLRVRTAPKIFPFLGAGFVLAALVALIAAWFSHASLVEAAAGGPVEFSFLAVFGFFLVTFGVVGVGVGALAFLLTDRVGRRRERTVHVVMEPVDDSTSDA</sequence>
<feature type="transmembrane region" description="Helical" evidence="1">
    <location>
        <begin position="71"/>
        <end position="94"/>
    </location>
</feature>
<protein>
    <recommendedName>
        <fullName evidence="4">Potassium transporter Trk</fullName>
    </recommendedName>
</protein>
<name>A0A496PLF6_9MICC</name>
<feature type="transmembrane region" description="Helical" evidence="1">
    <location>
        <begin position="30"/>
        <end position="51"/>
    </location>
</feature>
<reference evidence="2 3" key="1">
    <citation type="submission" date="2018-07" db="EMBL/GenBank/DDBJ databases">
        <title>Arthrobacter sp. nov., isolated from raw cow's milk with high bacterial count.</title>
        <authorList>
            <person name="Hahne J."/>
            <person name="Isele D."/>
            <person name="Lipski A."/>
        </authorList>
    </citation>
    <scope>NUCLEOTIDE SEQUENCE [LARGE SCALE GENOMIC DNA]</scope>
    <source>
        <strain evidence="2 3">JZ R-183</strain>
    </source>
</reference>
<keyword evidence="1" id="KW-0472">Membrane</keyword>
<evidence type="ECO:0000256" key="1">
    <source>
        <dbReference type="SAM" id="Phobius"/>
    </source>
</evidence>
<gene>
    <name evidence="2" type="ORF">DWQ67_00105</name>
</gene>
<proteinExistence type="predicted"/>
<keyword evidence="1" id="KW-1133">Transmembrane helix</keyword>
<keyword evidence="1" id="KW-0812">Transmembrane</keyword>